<dbReference type="AlphaFoldDB" id="A0A1F8GPZ8"/>
<dbReference type="GO" id="GO:0008483">
    <property type="term" value="F:transaminase activity"/>
    <property type="evidence" value="ECO:0007669"/>
    <property type="project" value="UniProtKB-KW"/>
</dbReference>
<dbReference type="Gene3D" id="3.90.1150.10">
    <property type="entry name" value="Aspartate Aminotransferase, domain 1"/>
    <property type="match status" value="1"/>
</dbReference>
<evidence type="ECO:0000256" key="1">
    <source>
        <dbReference type="ARBA" id="ARBA00001933"/>
    </source>
</evidence>
<organism evidence="7 8">
    <name type="scientific">Candidatus Yanofskybacteria bacterium RIFCSPLOWO2_01_FULL_49_25</name>
    <dbReference type="NCBI Taxonomy" id="1802701"/>
    <lineage>
        <taxon>Bacteria</taxon>
        <taxon>Candidatus Yanofskyibacteriota</taxon>
    </lineage>
</organism>
<sequence length="338" mass="38600">MSKLVVRNENLYGPAPACMKVLSSFSTDDASRYIGGYNNSLLVPVLARRFSIPPQRILAGYGAEDILRMFFDSLAPGDSVLTHRLHYTFYSNYLRARNIPVHTFGLREKSTSVVFDFEDLFAKYHAHKSALLLITSPNNPTGTTLSARELARIMKKVDRHCTVILDQAYLGFDQEYKEKPFRILLDRYPNLVYVRSFSKQYALAGLRIGYALCGSAIPSRINYQPSYLGMSRVLEQVALAALSSGPYYRKIAKKIINDRIRFTVTINRCSHFKAFDSKANFVYLHVDSERRDAFARALENEITVLAKKIEPGYYRISIGLTRHMTHLSQLISRLDREK</sequence>
<keyword evidence="4" id="KW-0663">Pyridoxal phosphate</keyword>
<reference evidence="7 8" key="1">
    <citation type="journal article" date="2016" name="Nat. Commun.">
        <title>Thousands of microbial genomes shed light on interconnected biogeochemical processes in an aquifer system.</title>
        <authorList>
            <person name="Anantharaman K."/>
            <person name="Brown C.T."/>
            <person name="Hug L.A."/>
            <person name="Sharon I."/>
            <person name="Castelle C.J."/>
            <person name="Probst A.J."/>
            <person name="Thomas B.C."/>
            <person name="Singh A."/>
            <person name="Wilkins M.J."/>
            <person name="Karaoz U."/>
            <person name="Brodie E.L."/>
            <person name="Williams K.H."/>
            <person name="Hubbard S.S."/>
            <person name="Banfield J.F."/>
        </authorList>
    </citation>
    <scope>NUCLEOTIDE SEQUENCE [LARGE SCALE GENOMIC DNA]</scope>
</reference>
<dbReference type="Pfam" id="PF00155">
    <property type="entry name" value="Aminotran_1_2"/>
    <property type="match status" value="1"/>
</dbReference>
<accession>A0A1F8GPZ8</accession>
<evidence type="ECO:0000256" key="2">
    <source>
        <dbReference type="ARBA" id="ARBA00022576"/>
    </source>
</evidence>
<dbReference type="Proteomes" id="UP000179047">
    <property type="component" value="Unassembled WGS sequence"/>
</dbReference>
<dbReference type="InterPro" id="IPR004839">
    <property type="entry name" value="Aminotransferase_I/II_large"/>
</dbReference>
<dbReference type="GO" id="GO:0030170">
    <property type="term" value="F:pyridoxal phosphate binding"/>
    <property type="evidence" value="ECO:0007669"/>
    <property type="project" value="InterPro"/>
</dbReference>
<dbReference type="STRING" id="1802701.A3A33_04700"/>
<evidence type="ECO:0000256" key="5">
    <source>
        <dbReference type="RuleBase" id="RU000481"/>
    </source>
</evidence>
<keyword evidence="3 5" id="KW-0808">Transferase</keyword>
<dbReference type="CDD" id="cd00609">
    <property type="entry name" value="AAT_like"/>
    <property type="match status" value="1"/>
</dbReference>
<keyword evidence="2 5" id="KW-0032">Aminotransferase</keyword>
<evidence type="ECO:0000313" key="7">
    <source>
        <dbReference type="EMBL" id="OGN27495.1"/>
    </source>
</evidence>
<dbReference type="InterPro" id="IPR015422">
    <property type="entry name" value="PyrdxlP-dep_Trfase_small"/>
</dbReference>
<dbReference type="Gene3D" id="3.40.640.10">
    <property type="entry name" value="Type I PLP-dependent aspartate aminotransferase-like (Major domain)"/>
    <property type="match status" value="1"/>
</dbReference>
<comment type="caution">
    <text evidence="7">The sequence shown here is derived from an EMBL/GenBank/DDBJ whole genome shotgun (WGS) entry which is preliminary data.</text>
</comment>
<dbReference type="PANTHER" id="PTHR42885">
    <property type="entry name" value="HISTIDINOL-PHOSPHATE AMINOTRANSFERASE-RELATED"/>
    <property type="match status" value="1"/>
</dbReference>
<evidence type="ECO:0000256" key="3">
    <source>
        <dbReference type="ARBA" id="ARBA00022679"/>
    </source>
</evidence>
<dbReference type="InterPro" id="IPR015424">
    <property type="entry name" value="PyrdxlP-dep_Trfase"/>
</dbReference>
<evidence type="ECO:0000256" key="4">
    <source>
        <dbReference type="ARBA" id="ARBA00022898"/>
    </source>
</evidence>
<comment type="similarity">
    <text evidence="5">Belongs to the class-I pyridoxal-phosphate-dependent aminotransferase family.</text>
</comment>
<evidence type="ECO:0000259" key="6">
    <source>
        <dbReference type="Pfam" id="PF00155"/>
    </source>
</evidence>
<proteinExistence type="inferred from homology"/>
<feature type="domain" description="Aminotransferase class I/classII large" evidence="6">
    <location>
        <begin position="10"/>
        <end position="323"/>
    </location>
</feature>
<protein>
    <recommendedName>
        <fullName evidence="5">Aminotransferase</fullName>
        <ecNumber evidence="5">2.6.1.-</ecNumber>
    </recommendedName>
</protein>
<evidence type="ECO:0000313" key="8">
    <source>
        <dbReference type="Proteomes" id="UP000179047"/>
    </source>
</evidence>
<dbReference type="InterPro" id="IPR004838">
    <property type="entry name" value="NHTrfase_class1_PyrdxlP-BS"/>
</dbReference>
<dbReference type="InterPro" id="IPR015421">
    <property type="entry name" value="PyrdxlP-dep_Trfase_major"/>
</dbReference>
<gene>
    <name evidence="7" type="ORF">A3A33_04700</name>
</gene>
<name>A0A1F8GPZ8_9BACT</name>
<comment type="cofactor">
    <cofactor evidence="1 5">
        <name>pyridoxal 5'-phosphate</name>
        <dbReference type="ChEBI" id="CHEBI:597326"/>
    </cofactor>
</comment>
<dbReference type="EC" id="2.6.1.-" evidence="5"/>
<dbReference type="PROSITE" id="PS00105">
    <property type="entry name" value="AA_TRANSFER_CLASS_1"/>
    <property type="match status" value="1"/>
</dbReference>
<dbReference type="EMBL" id="MGKP01000029">
    <property type="protein sequence ID" value="OGN27495.1"/>
    <property type="molecule type" value="Genomic_DNA"/>
</dbReference>
<dbReference type="SUPFAM" id="SSF53383">
    <property type="entry name" value="PLP-dependent transferases"/>
    <property type="match status" value="1"/>
</dbReference>
<dbReference type="PANTHER" id="PTHR42885:SF2">
    <property type="entry name" value="HISTIDINOL-PHOSPHATE AMINOTRANSFERASE"/>
    <property type="match status" value="1"/>
</dbReference>